<organism evidence="1 2">
    <name type="scientific">Linum trigynum</name>
    <dbReference type="NCBI Taxonomy" id="586398"/>
    <lineage>
        <taxon>Eukaryota</taxon>
        <taxon>Viridiplantae</taxon>
        <taxon>Streptophyta</taxon>
        <taxon>Embryophyta</taxon>
        <taxon>Tracheophyta</taxon>
        <taxon>Spermatophyta</taxon>
        <taxon>Magnoliopsida</taxon>
        <taxon>eudicotyledons</taxon>
        <taxon>Gunneridae</taxon>
        <taxon>Pentapetalae</taxon>
        <taxon>rosids</taxon>
        <taxon>fabids</taxon>
        <taxon>Malpighiales</taxon>
        <taxon>Linaceae</taxon>
        <taxon>Linum</taxon>
    </lineage>
</organism>
<name>A0AAV2EXF2_9ROSI</name>
<dbReference type="AlphaFoldDB" id="A0AAV2EXF2"/>
<evidence type="ECO:0000313" key="2">
    <source>
        <dbReference type="Proteomes" id="UP001497516"/>
    </source>
</evidence>
<reference evidence="1 2" key="1">
    <citation type="submission" date="2024-04" db="EMBL/GenBank/DDBJ databases">
        <authorList>
            <person name="Fracassetti M."/>
        </authorList>
    </citation>
    <scope>NUCLEOTIDE SEQUENCE [LARGE SCALE GENOMIC DNA]</scope>
</reference>
<evidence type="ECO:0000313" key="1">
    <source>
        <dbReference type="EMBL" id="CAL1390308.1"/>
    </source>
</evidence>
<accession>A0AAV2EXF2</accession>
<gene>
    <name evidence="1" type="ORF">LTRI10_LOCUS31103</name>
</gene>
<sequence>MAPPPQRKMVALNAICSADSMTDGRRMRKEGKGRNRWSESSWGCLLRNRVMDMDGYSTGENGKPSSSQRTM</sequence>
<proteinExistence type="predicted"/>
<protein>
    <submittedName>
        <fullName evidence="1">Uncharacterized protein</fullName>
    </submittedName>
</protein>
<dbReference type="Proteomes" id="UP001497516">
    <property type="component" value="Chromosome 5"/>
</dbReference>
<keyword evidence="2" id="KW-1185">Reference proteome</keyword>
<dbReference type="EMBL" id="OZ034818">
    <property type="protein sequence ID" value="CAL1390308.1"/>
    <property type="molecule type" value="Genomic_DNA"/>
</dbReference>